<organism evidence="1 2">
    <name type="scientific">Scylla paramamosain</name>
    <name type="common">Mud crab</name>
    <dbReference type="NCBI Taxonomy" id="85552"/>
    <lineage>
        <taxon>Eukaryota</taxon>
        <taxon>Metazoa</taxon>
        <taxon>Ecdysozoa</taxon>
        <taxon>Arthropoda</taxon>
        <taxon>Crustacea</taxon>
        <taxon>Multicrustacea</taxon>
        <taxon>Malacostraca</taxon>
        <taxon>Eumalacostraca</taxon>
        <taxon>Eucarida</taxon>
        <taxon>Decapoda</taxon>
        <taxon>Pleocyemata</taxon>
        <taxon>Brachyura</taxon>
        <taxon>Eubrachyura</taxon>
        <taxon>Portunoidea</taxon>
        <taxon>Portunidae</taxon>
        <taxon>Portuninae</taxon>
        <taxon>Scylla</taxon>
    </lineage>
</organism>
<sequence length="130" mass="14332">MDDDRFPQLAILCHMFYSQDNSHPPSHTSSTFFFGLPTDHQPPTLTSSTLLNTTPYALLTCPNHLSLLFLSSTERSATPNISATSPLDLPSCHPTPAMYLTILQSQLRRISHQTGHLAQPQTDSVSVDVL</sequence>
<dbReference type="EMBL" id="JARAKH010000033">
    <property type="protein sequence ID" value="KAK8385090.1"/>
    <property type="molecule type" value="Genomic_DNA"/>
</dbReference>
<keyword evidence="2" id="KW-1185">Reference proteome</keyword>
<accession>A0AAW0TBQ7</accession>
<reference evidence="1 2" key="1">
    <citation type="submission" date="2023-03" db="EMBL/GenBank/DDBJ databases">
        <title>High-quality genome of Scylla paramamosain provides insights in environmental adaptation.</title>
        <authorList>
            <person name="Zhang L."/>
        </authorList>
    </citation>
    <scope>NUCLEOTIDE SEQUENCE [LARGE SCALE GENOMIC DNA]</scope>
    <source>
        <strain evidence="1">LZ_2023a</strain>
        <tissue evidence="1">Muscle</tissue>
    </source>
</reference>
<name>A0AAW0TBQ7_SCYPA</name>
<dbReference type="AlphaFoldDB" id="A0AAW0TBQ7"/>
<evidence type="ECO:0000313" key="2">
    <source>
        <dbReference type="Proteomes" id="UP001487740"/>
    </source>
</evidence>
<dbReference type="Proteomes" id="UP001487740">
    <property type="component" value="Unassembled WGS sequence"/>
</dbReference>
<protein>
    <submittedName>
        <fullName evidence="1">Uncharacterized protein</fullName>
    </submittedName>
</protein>
<comment type="caution">
    <text evidence="1">The sequence shown here is derived from an EMBL/GenBank/DDBJ whole genome shotgun (WGS) entry which is preliminary data.</text>
</comment>
<proteinExistence type="predicted"/>
<evidence type="ECO:0000313" key="1">
    <source>
        <dbReference type="EMBL" id="KAK8385090.1"/>
    </source>
</evidence>
<gene>
    <name evidence="1" type="ORF">O3P69_012116</name>
</gene>